<sequence length="121" mass="13990">MTTQLAHNLKMIMKEHKNFAHIKVFQSGFAALENYSKALKQEKIAKENLKKPRHITGSLAVKALNNMDNSTIYNGHKYKNLSLSQQKKILEVDSTFAHREKLLNEYSNFNNRFKLIIMNGP</sequence>
<gene>
    <name evidence="1" type="ORF">EVG15_08820</name>
</gene>
<organism evidence="1 2">
    <name type="scientific">Candidatus Acididesulfobacter diazotrophicus</name>
    <dbReference type="NCBI Taxonomy" id="2597226"/>
    <lineage>
        <taxon>Bacteria</taxon>
        <taxon>Deltaproteobacteria</taxon>
        <taxon>Candidatus Acidulodesulfobacterales</taxon>
        <taxon>Candidatus Acididesulfobacter</taxon>
    </lineage>
</organism>
<accession>A0A519BKU7</accession>
<proteinExistence type="predicted"/>
<reference evidence="1 2" key="1">
    <citation type="journal article" date="2019" name="ISME J.">
        <title>Insights into ecological role of a new deltaproteobacterial order Candidatus Acidulodesulfobacterales by metagenomics and metatranscriptomics.</title>
        <authorList>
            <person name="Tan S."/>
            <person name="Liu J."/>
            <person name="Fang Y."/>
            <person name="Hedlund B.P."/>
            <person name="Lian Z.H."/>
            <person name="Huang L.Y."/>
            <person name="Li J.T."/>
            <person name="Huang L.N."/>
            <person name="Li W.J."/>
            <person name="Jiang H.C."/>
            <person name="Dong H.L."/>
            <person name="Shu W.S."/>
        </authorList>
    </citation>
    <scope>NUCLEOTIDE SEQUENCE [LARGE SCALE GENOMIC DNA]</scope>
    <source>
        <strain evidence="1">AP1</strain>
    </source>
</reference>
<dbReference type="AlphaFoldDB" id="A0A519BKU7"/>
<dbReference type="EMBL" id="SGBB01000019">
    <property type="protein sequence ID" value="RZD17894.1"/>
    <property type="molecule type" value="Genomic_DNA"/>
</dbReference>
<protein>
    <submittedName>
        <fullName evidence="1">Uncharacterized protein</fullName>
    </submittedName>
</protein>
<comment type="caution">
    <text evidence="1">The sequence shown here is derived from an EMBL/GenBank/DDBJ whole genome shotgun (WGS) entry which is preliminary data.</text>
</comment>
<evidence type="ECO:0000313" key="2">
    <source>
        <dbReference type="Proteomes" id="UP000319296"/>
    </source>
</evidence>
<dbReference type="Proteomes" id="UP000319296">
    <property type="component" value="Unassembled WGS sequence"/>
</dbReference>
<name>A0A519BKU7_9DELT</name>
<evidence type="ECO:0000313" key="1">
    <source>
        <dbReference type="EMBL" id="RZD17894.1"/>
    </source>
</evidence>